<evidence type="ECO:0000256" key="1">
    <source>
        <dbReference type="ARBA" id="ARBA00009764"/>
    </source>
</evidence>
<name>A0A2U8DMM6_9CLOT</name>
<evidence type="ECO:0000313" key="10">
    <source>
        <dbReference type="Proteomes" id="UP000244910"/>
    </source>
</evidence>
<feature type="compositionally biased region" description="Low complexity" evidence="6">
    <location>
        <begin position="1"/>
        <end position="17"/>
    </location>
</feature>
<evidence type="ECO:0000256" key="5">
    <source>
        <dbReference type="RuleBase" id="RU362066"/>
    </source>
</evidence>
<dbReference type="InterPro" id="IPR040026">
    <property type="entry name" value="FliD"/>
</dbReference>
<dbReference type="KEGG" id="cdrk:B9W14_03955"/>
<dbReference type="Pfam" id="PF02465">
    <property type="entry name" value="FliD_N"/>
    <property type="match status" value="1"/>
</dbReference>
<dbReference type="GO" id="GO:0005576">
    <property type="term" value="C:extracellular region"/>
    <property type="evidence" value="ECO:0007669"/>
    <property type="project" value="UniProtKB-SubCell"/>
</dbReference>
<feature type="region of interest" description="Disordered" evidence="6">
    <location>
        <begin position="1"/>
        <end position="23"/>
    </location>
</feature>
<sequence length="579" mass="62787">MSSVSGVSSSSATAASSKLRVTGQASGIDVDAAVKQMMSGENAKLDKLKQERQYTQWKQEAYRDIIKDIRDLRDSSFLSDSPDETNMISSKSLTGTSVIAGSATSSNSSQSTLVNGTSLPGAATGTYVVTVNQMAKTARLPSSALKATTQVTTKVNGADVINNVVNDATTTSKLSDINSNMKTQLKFVIDNHEIVLDNSNGDKTVNDLIYAINNTKDSAGNALSDNYKVGFSELNHKVIIETRSSGAEKNISIHNEGVGLSGLGIGTSDGTTTATGQDAKLTITAPGESASEVTKSSNTFTIDNMTYSILKDPAATLDVNGHPTPYTETLTVKADSKGAVDKIKAFITKYNKLVDKIYTMANGKKDYDYKPLTDSQKESMTDEQIKTWETKAKGGILSNENELDSLLNNMRRAFTDKVQSSGLTLQDIGLDTYGFDSSSSTMEKPGQIKIANESKLREALETKGDQVMNFFQGSPDESITDSKQKYNNTGVFQRLSDTFRDNAVTADSILLKKAGYDGSTTYYTNELTKQLTKEDSTIKDMAKRLNDKEESYYQKFSKLETAMTRLNSQASWLSQQLSK</sequence>
<reference evidence="10" key="1">
    <citation type="submission" date="2017-04" db="EMBL/GenBank/DDBJ databases">
        <authorList>
            <person name="Song Y."/>
            <person name="Cho B.-K."/>
        </authorList>
    </citation>
    <scope>NUCLEOTIDE SEQUENCE [LARGE SCALE GENOMIC DNA]</scope>
    <source>
        <strain evidence="10">SL1</strain>
    </source>
</reference>
<dbReference type="GO" id="GO:0007155">
    <property type="term" value="P:cell adhesion"/>
    <property type="evidence" value="ECO:0007669"/>
    <property type="project" value="InterPro"/>
</dbReference>
<evidence type="ECO:0000313" key="9">
    <source>
        <dbReference type="EMBL" id="AWI03671.1"/>
    </source>
</evidence>
<evidence type="ECO:0000256" key="4">
    <source>
        <dbReference type="ARBA" id="ARBA00023143"/>
    </source>
</evidence>
<dbReference type="Pfam" id="PF07195">
    <property type="entry name" value="FliD_C"/>
    <property type="match status" value="1"/>
</dbReference>
<keyword evidence="4 5" id="KW-0975">Bacterial flagellum</keyword>
<dbReference type="RefSeq" id="WP_032076692.1">
    <property type="nucleotide sequence ID" value="NZ_CP020953.1"/>
</dbReference>
<keyword evidence="5" id="KW-0964">Secreted</keyword>
<dbReference type="Proteomes" id="UP000244910">
    <property type="component" value="Chromosome"/>
</dbReference>
<dbReference type="EMBL" id="CP020953">
    <property type="protein sequence ID" value="AWI03671.1"/>
    <property type="molecule type" value="Genomic_DNA"/>
</dbReference>
<comment type="similarity">
    <text evidence="1 5">Belongs to the FliD family.</text>
</comment>
<keyword evidence="10" id="KW-1185">Reference proteome</keyword>
<dbReference type="GO" id="GO:0009424">
    <property type="term" value="C:bacterial-type flagellum hook"/>
    <property type="evidence" value="ECO:0007669"/>
    <property type="project" value="UniProtKB-UniRule"/>
</dbReference>
<dbReference type="OrthoDB" id="9776025at2"/>
<accession>A0A2U8DMM6</accession>
<protein>
    <recommendedName>
        <fullName evidence="5">Flagellar hook-associated protein 2</fullName>
        <shortName evidence="5">HAP2</shortName>
    </recommendedName>
    <alternativeName>
        <fullName evidence="5">Flagellar cap protein</fullName>
    </alternativeName>
</protein>
<dbReference type="GO" id="GO:0009421">
    <property type="term" value="C:bacterial-type flagellum filament cap"/>
    <property type="evidence" value="ECO:0007669"/>
    <property type="project" value="InterPro"/>
</dbReference>
<evidence type="ECO:0000259" key="7">
    <source>
        <dbReference type="Pfam" id="PF02465"/>
    </source>
</evidence>
<evidence type="ECO:0000256" key="3">
    <source>
        <dbReference type="ARBA" id="ARBA00023054"/>
    </source>
</evidence>
<proteinExistence type="inferred from homology"/>
<keyword evidence="3" id="KW-0175">Coiled coil</keyword>
<comment type="function">
    <text evidence="5">Required for morphogenesis and for the elongation of the flagellar filament by facilitating polymerization of the flagellin monomers at the tip of growing filament. Forms a capping structure, which prevents flagellin subunits (transported through the central channel of the flagellum) from leaking out without polymerization at the distal end.</text>
</comment>
<evidence type="ECO:0000259" key="8">
    <source>
        <dbReference type="Pfam" id="PF07195"/>
    </source>
</evidence>
<organism evidence="9 10">
    <name type="scientific">Clostridium drakei</name>
    <dbReference type="NCBI Taxonomy" id="332101"/>
    <lineage>
        <taxon>Bacteria</taxon>
        <taxon>Bacillati</taxon>
        <taxon>Bacillota</taxon>
        <taxon>Clostridia</taxon>
        <taxon>Eubacteriales</taxon>
        <taxon>Clostridiaceae</taxon>
        <taxon>Clostridium</taxon>
    </lineage>
</organism>
<feature type="domain" description="Flagellar hook-associated protein 2 N-terminal" evidence="7">
    <location>
        <begin position="26"/>
        <end position="137"/>
    </location>
</feature>
<dbReference type="AlphaFoldDB" id="A0A2U8DMM6"/>
<comment type="subcellular location">
    <subcellularLocation>
        <location evidence="5">Secreted</location>
    </subcellularLocation>
    <subcellularLocation>
        <location evidence="5">Bacterial flagellum</location>
    </subcellularLocation>
</comment>
<dbReference type="InterPro" id="IPR010809">
    <property type="entry name" value="FliD_C"/>
</dbReference>
<evidence type="ECO:0000256" key="2">
    <source>
        <dbReference type="ARBA" id="ARBA00011255"/>
    </source>
</evidence>
<gene>
    <name evidence="9" type="ORF">B9W14_03955</name>
</gene>
<dbReference type="GO" id="GO:0071973">
    <property type="term" value="P:bacterial-type flagellum-dependent cell motility"/>
    <property type="evidence" value="ECO:0007669"/>
    <property type="project" value="TreeGrafter"/>
</dbReference>
<dbReference type="PANTHER" id="PTHR30288:SF0">
    <property type="entry name" value="FLAGELLAR HOOK-ASSOCIATED PROTEIN 2"/>
    <property type="match status" value="1"/>
</dbReference>
<dbReference type="InterPro" id="IPR003481">
    <property type="entry name" value="FliD_N"/>
</dbReference>
<evidence type="ECO:0000256" key="6">
    <source>
        <dbReference type="SAM" id="MobiDB-lite"/>
    </source>
</evidence>
<comment type="subunit">
    <text evidence="2 5">Homopentamer.</text>
</comment>
<dbReference type="PANTHER" id="PTHR30288">
    <property type="entry name" value="FLAGELLAR CAP/ASSEMBLY PROTEIN FLID"/>
    <property type="match status" value="1"/>
</dbReference>
<feature type="domain" description="Flagellar hook-associated protein 2 C-terminal" evidence="8">
    <location>
        <begin position="276"/>
        <end position="568"/>
    </location>
</feature>